<evidence type="ECO:0000256" key="1">
    <source>
        <dbReference type="ARBA" id="ARBA00004196"/>
    </source>
</evidence>
<comment type="subcellular location">
    <subcellularLocation>
        <location evidence="1">Cell envelope</location>
    </subcellularLocation>
</comment>
<keyword evidence="6" id="KW-0675">Receptor</keyword>
<dbReference type="GO" id="GO:0030288">
    <property type="term" value="C:outer membrane-bounded periplasmic space"/>
    <property type="evidence" value="ECO:0007669"/>
    <property type="project" value="InterPro"/>
</dbReference>
<evidence type="ECO:0000256" key="4">
    <source>
        <dbReference type="ARBA" id="ARBA00022729"/>
    </source>
</evidence>
<dbReference type="AlphaFoldDB" id="A0A1M6N5D0"/>
<dbReference type="Pfam" id="PF03480">
    <property type="entry name" value="DctP"/>
    <property type="match status" value="1"/>
</dbReference>
<dbReference type="GO" id="GO:0055085">
    <property type="term" value="P:transmembrane transport"/>
    <property type="evidence" value="ECO:0007669"/>
    <property type="project" value="InterPro"/>
</dbReference>
<dbReference type="EMBL" id="FRAH01000009">
    <property type="protein sequence ID" value="SHJ90813.1"/>
    <property type="molecule type" value="Genomic_DNA"/>
</dbReference>
<dbReference type="InterPro" id="IPR038404">
    <property type="entry name" value="TRAP_DctP_sf"/>
</dbReference>
<keyword evidence="7" id="KW-1185">Reference proteome</keyword>
<dbReference type="PANTHER" id="PTHR33376">
    <property type="match status" value="1"/>
</dbReference>
<dbReference type="NCBIfam" id="NF037995">
    <property type="entry name" value="TRAP_S1"/>
    <property type="match status" value="1"/>
</dbReference>
<dbReference type="Gene3D" id="3.40.190.170">
    <property type="entry name" value="Bacterial extracellular solute-binding protein, family 7"/>
    <property type="match status" value="1"/>
</dbReference>
<evidence type="ECO:0000256" key="5">
    <source>
        <dbReference type="SAM" id="SignalP"/>
    </source>
</evidence>
<dbReference type="OrthoDB" id="9815946at2"/>
<evidence type="ECO:0000313" key="6">
    <source>
        <dbReference type="EMBL" id="SHJ90813.1"/>
    </source>
</evidence>
<accession>A0A1M6N5D0</accession>
<dbReference type="CDD" id="cd13603">
    <property type="entry name" value="PBP2_TRAP_Siap_TeaA_like"/>
    <property type="match status" value="1"/>
</dbReference>
<sequence length="352" mass="39161">MKVKGLIIAVTTMTLAVGCFSGCSSATDDTAEYHWKMALNSSAGDAAYDGAVFFKEKIEEITNGRVEVTLYGGASLGTTSEVLECMPIGVADIMCESVGTLSTFTDLANVDALPYIYSGYDHFMKVWESDLGDEMKEVIGDETNFKLLGNMYRGARIVTATKEMTTPEDMKGFKLRALNLDVYLKTWQYIGAAPMPLAMSEVYTALQQHTVEGQENPMSDSYNYAFQEVCKYWIKTNHVYSANVFIMDRDYFNSLPEDIQAAAIEASEYASDQMNSLMLDREAETEQKLIDSGCTVLEVDTQEFIDYYADFVDTYYPELSDWANRIKAMDPNLEGAAEQEETVQDDAAEGTA</sequence>
<protein>
    <submittedName>
        <fullName evidence="6">Tripartite ATP-independent transporter solute receptor, DctP family</fullName>
    </submittedName>
</protein>
<keyword evidence="4 5" id="KW-0732">Signal</keyword>
<keyword evidence="3" id="KW-0813">Transport</keyword>
<dbReference type="InterPro" id="IPR018389">
    <property type="entry name" value="DctP_fam"/>
</dbReference>
<name>A0A1M6N5D0_9FIRM</name>
<dbReference type="PROSITE" id="PS51257">
    <property type="entry name" value="PROKAR_LIPOPROTEIN"/>
    <property type="match status" value="1"/>
</dbReference>
<dbReference type="InterPro" id="IPR004682">
    <property type="entry name" value="TRAP_DctP"/>
</dbReference>
<gene>
    <name evidence="6" type="ORF">SAMN02745138_00768</name>
</gene>
<evidence type="ECO:0000256" key="3">
    <source>
        <dbReference type="ARBA" id="ARBA00022448"/>
    </source>
</evidence>
<evidence type="ECO:0000313" key="7">
    <source>
        <dbReference type="Proteomes" id="UP000183975"/>
    </source>
</evidence>
<evidence type="ECO:0000256" key="2">
    <source>
        <dbReference type="ARBA" id="ARBA00009023"/>
    </source>
</evidence>
<dbReference type="PANTHER" id="PTHR33376:SF4">
    <property type="entry name" value="SIALIC ACID-BINDING PERIPLASMIC PROTEIN SIAP"/>
    <property type="match status" value="1"/>
</dbReference>
<reference evidence="6 7" key="1">
    <citation type="submission" date="2016-11" db="EMBL/GenBank/DDBJ databases">
        <authorList>
            <person name="Jaros S."/>
            <person name="Januszkiewicz K."/>
            <person name="Wedrychowicz H."/>
        </authorList>
    </citation>
    <scope>NUCLEOTIDE SEQUENCE [LARGE SCALE GENOMIC DNA]</scope>
    <source>
        <strain evidence="6 7">DSM 14214</strain>
    </source>
</reference>
<feature type="signal peptide" evidence="5">
    <location>
        <begin position="1"/>
        <end position="26"/>
    </location>
</feature>
<dbReference type="NCBIfam" id="TIGR00787">
    <property type="entry name" value="dctP"/>
    <property type="match status" value="1"/>
</dbReference>
<feature type="chain" id="PRO_5012861664" evidence="5">
    <location>
        <begin position="27"/>
        <end position="352"/>
    </location>
</feature>
<proteinExistence type="inferred from homology"/>
<dbReference type="RefSeq" id="WP_072849371.1">
    <property type="nucleotide sequence ID" value="NZ_FRAH01000009.1"/>
</dbReference>
<organism evidence="6 7">
    <name type="scientific">Anaerotignum lactatifermentans DSM 14214</name>
    <dbReference type="NCBI Taxonomy" id="1121323"/>
    <lineage>
        <taxon>Bacteria</taxon>
        <taxon>Bacillati</taxon>
        <taxon>Bacillota</taxon>
        <taxon>Clostridia</taxon>
        <taxon>Lachnospirales</taxon>
        <taxon>Anaerotignaceae</taxon>
        <taxon>Anaerotignum</taxon>
    </lineage>
</organism>
<dbReference type="Proteomes" id="UP000183975">
    <property type="component" value="Unassembled WGS sequence"/>
</dbReference>
<dbReference type="PIRSF" id="PIRSF006470">
    <property type="entry name" value="DctB"/>
    <property type="match status" value="1"/>
</dbReference>
<comment type="similarity">
    <text evidence="2">Belongs to the bacterial solute-binding protein 7 family.</text>
</comment>